<evidence type="ECO:0008006" key="3">
    <source>
        <dbReference type="Google" id="ProtNLM"/>
    </source>
</evidence>
<evidence type="ECO:0000313" key="2">
    <source>
        <dbReference type="Proteomes" id="UP000799440"/>
    </source>
</evidence>
<organism evidence="1 2">
    <name type="scientific">Sporormia fimetaria CBS 119925</name>
    <dbReference type="NCBI Taxonomy" id="1340428"/>
    <lineage>
        <taxon>Eukaryota</taxon>
        <taxon>Fungi</taxon>
        <taxon>Dikarya</taxon>
        <taxon>Ascomycota</taxon>
        <taxon>Pezizomycotina</taxon>
        <taxon>Dothideomycetes</taxon>
        <taxon>Pleosporomycetidae</taxon>
        <taxon>Pleosporales</taxon>
        <taxon>Sporormiaceae</taxon>
        <taxon>Sporormia</taxon>
    </lineage>
</organism>
<reference evidence="1" key="1">
    <citation type="journal article" date="2020" name="Stud. Mycol.">
        <title>101 Dothideomycetes genomes: a test case for predicting lifestyles and emergence of pathogens.</title>
        <authorList>
            <person name="Haridas S."/>
            <person name="Albert R."/>
            <person name="Binder M."/>
            <person name="Bloem J."/>
            <person name="Labutti K."/>
            <person name="Salamov A."/>
            <person name="Andreopoulos B."/>
            <person name="Baker S."/>
            <person name="Barry K."/>
            <person name="Bills G."/>
            <person name="Bluhm B."/>
            <person name="Cannon C."/>
            <person name="Castanera R."/>
            <person name="Culley D."/>
            <person name="Daum C."/>
            <person name="Ezra D."/>
            <person name="Gonzalez J."/>
            <person name="Henrissat B."/>
            <person name="Kuo A."/>
            <person name="Liang C."/>
            <person name="Lipzen A."/>
            <person name="Lutzoni F."/>
            <person name="Magnuson J."/>
            <person name="Mondo S."/>
            <person name="Nolan M."/>
            <person name="Ohm R."/>
            <person name="Pangilinan J."/>
            <person name="Park H.-J."/>
            <person name="Ramirez L."/>
            <person name="Alfaro M."/>
            <person name="Sun H."/>
            <person name="Tritt A."/>
            <person name="Yoshinaga Y."/>
            <person name="Zwiers L.-H."/>
            <person name="Turgeon B."/>
            <person name="Goodwin S."/>
            <person name="Spatafora J."/>
            <person name="Crous P."/>
            <person name="Grigoriev I."/>
        </authorList>
    </citation>
    <scope>NUCLEOTIDE SEQUENCE</scope>
    <source>
        <strain evidence="1">CBS 119925</strain>
    </source>
</reference>
<dbReference type="OrthoDB" id="3797433at2759"/>
<sequence>MADASDHQASNLPYLPNELRIRILGYIEDPHVLWTVIRRVSPEFKQWTEEQFIHRHLPKLQLELHLIPPEPRRNATLRPSVLNYIHTKTQYLFEFSKLAADDSEAVLEARIPPIACYSSTQYNEITEPRDDDLDLFLDLENIEVAGQVFPELDLGMREGGRRCVCPCRSLRDATKRGFFIDVFTSESGQWPDGERATL</sequence>
<keyword evidence="2" id="KW-1185">Reference proteome</keyword>
<dbReference type="Proteomes" id="UP000799440">
    <property type="component" value="Unassembled WGS sequence"/>
</dbReference>
<dbReference type="AlphaFoldDB" id="A0A6A6V9Y5"/>
<protein>
    <recommendedName>
        <fullName evidence="3">F-box domain-containing protein</fullName>
    </recommendedName>
</protein>
<dbReference type="EMBL" id="MU006575">
    <property type="protein sequence ID" value="KAF2746913.1"/>
    <property type="molecule type" value="Genomic_DNA"/>
</dbReference>
<evidence type="ECO:0000313" key="1">
    <source>
        <dbReference type="EMBL" id="KAF2746913.1"/>
    </source>
</evidence>
<proteinExistence type="predicted"/>
<name>A0A6A6V9Y5_9PLEO</name>
<gene>
    <name evidence="1" type="ORF">M011DRAFT_477738</name>
</gene>
<accession>A0A6A6V9Y5</accession>